<protein>
    <submittedName>
        <fullName evidence="1">Uncharacterized protein</fullName>
    </submittedName>
</protein>
<dbReference type="KEGG" id="otm:OSB_13280"/>
<sequence>MKRFLLSACLSVIGTIAASQGSTVYTFDGSFDDATFSVESAIVGQGLVIDYVSHTGEMLARTAADVGSDVELFTAADIFVFCSASLSREVMEADPMNIAYCPYGVFVAERDGEVMIGYRNYPEGEMQKVQSLLDGIVQEALGE</sequence>
<dbReference type="Pfam" id="PF03625">
    <property type="entry name" value="DUF302"/>
    <property type="match status" value="1"/>
</dbReference>
<keyword evidence="2" id="KW-1185">Reference proteome</keyword>
<dbReference type="PATRIC" id="fig|1458307.3.peg.1344"/>
<proteinExistence type="predicted"/>
<reference evidence="1 2" key="1">
    <citation type="journal article" date="2015" name="Genome Announc.">
        <title>Closed Genome Sequence of Octadecabacter temperatus SB1, the First Mesophilic Species of the Genus Octadecabacter.</title>
        <authorList>
            <person name="Voget S."/>
            <person name="Billerbeck S."/>
            <person name="Simon M."/>
            <person name="Daniel R."/>
        </authorList>
    </citation>
    <scope>NUCLEOTIDE SEQUENCE [LARGE SCALE GENOMIC DNA]</scope>
    <source>
        <strain evidence="1 2">SB1</strain>
    </source>
</reference>
<evidence type="ECO:0000313" key="2">
    <source>
        <dbReference type="Proteomes" id="UP000067444"/>
    </source>
</evidence>
<dbReference type="STRING" id="1458307.OSB_13280"/>
<dbReference type="Gene3D" id="3.30.310.70">
    <property type="entry name" value="TT1751-like domain"/>
    <property type="match status" value="1"/>
</dbReference>
<dbReference type="Proteomes" id="UP000067444">
    <property type="component" value="Chromosome"/>
</dbReference>
<evidence type="ECO:0000313" key="1">
    <source>
        <dbReference type="EMBL" id="AKS45881.1"/>
    </source>
</evidence>
<gene>
    <name evidence="1" type="ORF">OSB_13280</name>
</gene>
<organism evidence="1 2">
    <name type="scientific">Octadecabacter temperatus</name>
    <dbReference type="NCBI Taxonomy" id="1458307"/>
    <lineage>
        <taxon>Bacteria</taxon>
        <taxon>Pseudomonadati</taxon>
        <taxon>Pseudomonadota</taxon>
        <taxon>Alphaproteobacteria</taxon>
        <taxon>Rhodobacterales</taxon>
        <taxon>Roseobacteraceae</taxon>
        <taxon>Octadecabacter</taxon>
    </lineage>
</organism>
<dbReference type="InterPro" id="IPR005180">
    <property type="entry name" value="DUF302"/>
</dbReference>
<name>A0A0K0Y4T0_9RHOB</name>
<dbReference type="EMBL" id="CP012160">
    <property type="protein sequence ID" value="AKS45881.1"/>
    <property type="molecule type" value="Genomic_DNA"/>
</dbReference>
<dbReference type="AlphaFoldDB" id="A0A0K0Y4T0"/>
<dbReference type="OrthoDB" id="7363179at2"/>
<dbReference type="SUPFAM" id="SSF103247">
    <property type="entry name" value="TT1751-like"/>
    <property type="match status" value="1"/>
</dbReference>
<dbReference type="InterPro" id="IPR035923">
    <property type="entry name" value="TT1751-like_sf"/>
</dbReference>
<dbReference type="RefSeq" id="WP_049834228.1">
    <property type="nucleotide sequence ID" value="NZ_CP012160.1"/>
</dbReference>
<accession>A0A0K0Y4T0</accession>